<feature type="compositionally biased region" description="Acidic residues" evidence="1">
    <location>
        <begin position="152"/>
        <end position="177"/>
    </location>
</feature>
<dbReference type="STRING" id="1391654.AKJ09_01898"/>
<feature type="region of interest" description="Disordered" evidence="1">
    <location>
        <begin position="152"/>
        <end position="184"/>
    </location>
</feature>
<dbReference type="AlphaFoldDB" id="A0A0K1PQ58"/>
<dbReference type="EMBL" id="CP012333">
    <property type="protein sequence ID" value="AKU95234.1"/>
    <property type="molecule type" value="Genomic_DNA"/>
</dbReference>
<evidence type="ECO:0000313" key="2">
    <source>
        <dbReference type="EMBL" id="AKU95234.1"/>
    </source>
</evidence>
<evidence type="ECO:0000313" key="3">
    <source>
        <dbReference type="Proteomes" id="UP000064967"/>
    </source>
</evidence>
<keyword evidence="3" id="KW-1185">Reference proteome</keyword>
<proteinExistence type="predicted"/>
<name>A0A0K1PQ58_9BACT</name>
<dbReference type="OrthoDB" id="5498852at2"/>
<evidence type="ECO:0000256" key="1">
    <source>
        <dbReference type="SAM" id="MobiDB-lite"/>
    </source>
</evidence>
<organism evidence="2 3">
    <name type="scientific">Labilithrix luteola</name>
    <dbReference type="NCBI Taxonomy" id="1391654"/>
    <lineage>
        <taxon>Bacteria</taxon>
        <taxon>Pseudomonadati</taxon>
        <taxon>Myxococcota</taxon>
        <taxon>Polyangia</taxon>
        <taxon>Polyangiales</taxon>
        <taxon>Labilitrichaceae</taxon>
        <taxon>Labilithrix</taxon>
    </lineage>
</organism>
<dbReference type="KEGG" id="llu:AKJ09_01898"/>
<reference evidence="2 3" key="1">
    <citation type="submission" date="2015-08" db="EMBL/GenBank/DDBJ databases">
        <authorList>
            <person name="Babu N.S."/>
            <person name="Beckwith C.J."/>
            <person name="Beseler K.G."/>
            <person name="Brison A."/>
            <person name="Carone J.V."/>
            <person name="Caskin T.P."/>
            <person name="Diamond M."/>
            <person name="Durham M.E."/>
            <person name="Foxe J.M."/>
            <person name="Go M."/>
            <person name="Henderson B.A."/>
            <person name="Jones I.B."/>
            <person name="McGettigan J.A."/>
            <person name="Micheletti S.J."/>
            <person name="Nasrallah M.E."/>
            <person name="Ortiz D."/>
            <person name="Piller C.R."/>
            <person name="Privatt S.R."/>
            <person name="Schneider S.L."/>
            <person name="Sharp S."/>
            <person name="Smith T.C."/>
            <person name="Stanton J.D."/>
            <person name="Ullery H.E."/>
            <person name="Wilson R.J."/>
            <person name="Serrano M.G."/>
            <person name="Buck G."/>
            <person name="Lee V."/>
            <person name="Wang Y."/>
            <person name="Carvalho R."/>
            <person name="Voegtly L."/>
            <person name="Shi R."/>
            <person name="Duckworth R."/>
            <person name="Johnson A."/>
            <person name="Loviza R."/>
            <person name="Walstead R."/>
            <person name="Shah Z."/>
            <person name="Kiflezghi M."/>
            <person name="Wade K."/>
            <person name="Ball S.L."/>
            <person name="Bradley K.W."/>
            <person name="Asai D.J."/>
            <person name="Bowman C.A."/>
            <person name="Russell D.A."/>
            <person name="Pope W.H."/>
            <person name="Jacobs-Sera D."/>
            <person name="Hendrix R.W."/>
            <person name="Hatfull G.F."/>
        </authorList>
    </citation>
    <scope>NUCLEOTIDE SEQUENCE [LARGE SCALE GENOMIC DNA]</scope>
    <source>
        <strain evidence="2 3">DSM 27648</strain>
    </source>
</reference>
<dbReference type="RefSeq" id="WP_146646715.1">
    <property type="nucleotide sequence ID" value="NZ_CP012333.1"/>
</dbReference>
<gene>
    <name evidence="2" type="ORF">AKJ09_01898</name>
</gene>
<dbReference type="Proteomes" id="UP000064967">
    <property type="component" value="Chromosome"/>
</dbReference>
<accession>A0A0K1PQ58</accession>
<protein>
    <submittedName>
        <fullName evidence="2">Uncharacterized protein</fullName>
    </submittedName>
</protein>
<sequence length="413" mass="45261">MRTVRPKPLAPALNTLPLTPEEGFVLSRIDGRLSTRDLVALTGIEPQRIDQIVDKLASHGAVALDDDAAQAAPSGDTASLADFAAALGMDPSAFGGQPVPRRTEGAPESRSSYPPPAMAADAITVEAPVVDLEQLEAAPMELEEVHDDEPAAELEEVHDDEPSETSEASAEEDESEEAIGNQRNYRQIYETRFHTLPTDARVHAAQLATGADLLALCFDAEPRVVAAVLDNPTSGLEHARLIALHHRTSTGLEMISRHAQLVRDSLVERRLLRNPQLGEVVLTRIMTPKNVFQTYKIAIDREIPELTRVKSRGTLRKKFQTSPSEDRADLVMRTEGRCLALLTGCTFDARTTSILCGKTFNSVLFIQNLAKFSATPPPLLAHLMKQPFVRKMAPLKKLLLQHPNMPGDVKRQH</sequence>
<feature type="region of interest" description="Disordered" evidence="1">
    <location>
        <begin position="91"/>
        <end position="116"/>
    </location>
</feature>